<comment type="caution">
    <text evidence="1">The sequence shown here is derived from an EMBL/GenBank/DDBJ whole genome shotgun (WGS) entry which is preliminary data.</text>
</comment>
<gene>
    <name evidence="1" type="ORF">K488DRAFT_48684</name>
</gene>
<keyword evidence="2" id="KW-1185">Reference proteome</keyword>
<evidence type="ECO:0000313" key="1">
    <source>
        <dbReference type="EMBL" id="KAI0032976.1"/>
    </source>
</evidence>
<protein>
    <submittedName>
        <fullName evidence="1">Uncharacterized protein</fullName>
    </submittedName>
</protein>
<reference evidence="1" key="2">
    <citation type="journal article" date="2022" name="New Phytol.">
        <title>Evolutionary transition to the ectomycorrhizal habit in the genomes of a hyperdiverse lineage of mushroom-forming fungi.</title>
        <authorList>
            <person name="Looney B."/>
            <person name="Miyauchi S."/>
            <person name="Morin E."/>
            <person name="Drula E."/>
            <person name="Courty P.E."/>
            <person name="Kohler A."/>
            <person name="Kuo A."/>
            <person name="LaButti K."/>
            <person name="Pangilinan J."/>
            <person name="Lipzen A."/>
            <person name="Riley R."/>
            <person name="Andreopoulos W."/>
            <person name="He G."/>
            <person name="Johnson J."/>
            <person name="Nolan M."/>
            <person name="Tritt A."/>
            <person name="Barry K.W."/>
            <person name="Grigoriev I.V."/>
            <person name="Nagy L.G."/>
            <person name="Hibbett D."/>
            <person name="Henrissat B."/>
            <person name="Matheny P.B."/>
            <person name="Labbe J."/>
            <person name="Martin F.M."/>
        </authorList>
    </citation>
    <scope>NUCLEOTIDE SEQUENCE</scope>
    <source>
        <strain evidence="1">EC-137</strain>
    </source>
</reference>
<proteinExistence type="predicted"/>
<accession>A0ACB8QNN4</accession>
<sequence>MAIDEVDAELLGVYLLCMTYGVYLVVFYHCVVAFWRRGFGNGTWWLPAATLLIFVTANIHMVSALVRAWQAFHFQPHNALAPEQVFRHVASLPALIKNGAFIAQTILTDGIMVYRTYIIWSHFWLVLIIPIGALCADFAMGTWSMYTLARTGVDGDPIVADVVVRVRYFYVVTLVLNVVCCGLIAYKIWNLDAARRSVDSDVRNRSAGRLGRVVTIIVESAAVYCAALIVLIITSAWNSDVMFPVLDMMPPLMATIFSLIIIRVFRGTSVGMTAHSTTLGTMRFGRGPRPVDSDDRCTIDEERSVPLDTHVTEIHFSPAPMDSAIDSMGSKV</sequence>
<organism evidence="1 2">
    <name type="scientific">Vararia minispora EC-137</name>
    <dbReference type="NCBI Taxonomy" id="1314806"/>
    <lineage>
        <taxon>Eukaryota</taxon>
        <taxon>Fungi</taxon>
        <taxon>Dikarya</taxon>
        <taxon>Basidiomycota</taxon>
        <taxon>Agaricomycotina</taxon>
        <taxon>Agaricomycetes</taxon>
        <taxon>Russulales</taxon>
        <taxon>Lachnocladiaceae</taxon>
        <taxon>Vararia</taxon>
    </lineage>
</organism>
<name>A0ACB8QNN4_9AGAM</name>
<dbReference type="EMBL" id="MU273531">
    <property type="protein sequence ID" value="KAI0032976.1"/>
    <property type="molecule type" value="Genomic_DNA"/>
</dbReference>
<evidence type="ECO:0000313" key="2">
    <source>
        <dbReference type="Proteomes" id="UP000814128"/>
    </source>
</evidence>
<dbReference type="Proteomes" id="UP000814128">
    <property type="component" value="Unassembled WGS sequence"/>
</dbReference>
<reference evidence="1" key="1">
    <citation type="submission" date="2021-02" db="EMBL/GenBank/DDBJ databases">
        <authorList>
            <consortium name="DOE Joint Genome Institute"/>
            <person name="Ahrendt S."/>
            <person name="Looney B.P."/>
            <person name="Miyauchi S."/>
            <person name="Morin E."/>
            <person name="Drula E."/>
            <person name="Courty P.E."/>
            <person name="Chicoki N."/>
            <person name="Fauchery L."/>
            <person name="Kohler A."/>
            <person name="Kuo A."/>
            <person name="Labutti K."/>
            <person name="Pangilinan J."/>
            <person name="Lipzen A."/>
            <person name="Riley R."/>
            <person name="Andreopoulos W."/>
            <person name="He G."/>
            <person name="Johnson J."/>
            <person name="Barry K.W."/>
            <person name="Grigoriev I.V."/>
            <person name="Nagy L."/>
            <person name="Hibbett D."/>
            <person name="Henrissat B."/>
            <person name="Matheny P.B."/>
            <person name="Labbe J."/>
            <person name="Martin F."/>
        </authorList>
    </citation>
    <scope>NUCLEOTIDE SEQUENCE</scope>
    <source>
        <strain evidence="1">EC-137</strain>
    </source>
</reference>